<proteinExistence type="inferred from homology"/>
<evidence type="ECO:0000313" key="7">
    <source>
        <dbReference type="EMBL" id="ALL68737.1"/>
    </source>
</evidence>
<dbReference type="SUPFAM" id="SSF51905">
    <property type="entry name" value="FAD/NAD(P)-binding domain"/>
    <property type="match status" value="1"/>
</dbReference>
<name>A0A0P0RJ99_9BURK</name>
<evidence type="ECO:0000313" key="8">
    <source>
        <dbReference type="Proteomes" id="UP000019146"/>
    </source>
</evidence>
<dbReference type="SUPFAM" id="SSF54373">
    <property type="entry name" value="FAD-linked reductases, C-terminal domain"/>
    <property type="match status" value="1"/>
</dbReference>
<accession>A0A0P0RJ99</accession>
<feature type="domain" description="Glucose-methanol-choline oxidoreductase N-terminal" evidence="6">
    <location>
        <begin position="254"/>
        <end position="268"/>
    </location>
</feature>
<comment type="cofactor">
    <cofactor evidence="1 5">
        <name>FAD</name>
        <dbReference type="ChEBI" id="CHEBI:57692"/>
    </cofactor>
</comment>
<dbReference type="Gene3D" id="3.30.560.10">
    <property type="entry name" value="Glucose Oxidase, domain 3"/>
    <property type="match status" value="1"/>
</dbReference>
<dbReference type="EMBL" id="CP012747">
    <property type="protein sequence ID" value="ALL68737.1"/>
    <property type="molecule type" value="Genomic_DNA"/>
</dbReference>
<dbReference type="Proteomes" id="UP000019146">
    <property type="component" value="Chromosome 2"/>
</dbReference>
<dbReference type="GO" id="GO:0008812">
    <property type="term" value="F:choline dehydrogenase activity"/>
    <property type="evidence" value="ECO:0007669"/>
    <property type="project" value="UniProtKB-EC"/>
</dbReference>
<feature type="binding site" evidence="5">
    <location>
        <position position="82"/>
    </location>
    <ligand>
        <name>FAD</name>
        <dbReference type="ChEBI" id="CHEBI:57692"/>
    </ligand>
</feature>
<dbReference type="PANTHER" id="PTHR11552:SF147">
    <property type="entry name" value="CHOLINE DEHYDROGENASE, MITOCHONDRIAL"/>
    <property type="match status" value="1"/>
</dbReference>
<dbReference type="InterPro" id="IPR036188">
    <property type="entry name" value="FAD/NAD-bd_sf"/>
</dbReference>
<organism evidence="7 8">
    <name type="scientific">Paraburkholderia caribensis MBA4</name>
    <dbReference type="NCBI Taxonomy" id="1323664"/>
    <lineage>
        <taxon>Bacteria</taxon>
        <taxon>Pseudomonadati</taxon>
        <taxon>Pseudomonadota</taxon>
        <taxon>Betaproteobacteria</taxon>
        <taxon>Burkholderiales</taxon>
        <taxon>Burkholderiaceae</taxon>
        <taxon>Paraburkholderia</taxon>
    </lineage>
</organism>
<keyword evidence="7" id="KW-0560">Oxidoreductase</keyword>
<protein>
    <submittedName>
        <fullName evidence="7">Choline dehydrogenase</fullName>
        <ecNumber evidence="7">1.1.99.1</ecNumber>
    </submittedName>
</protein>
<reference evidence="7 8" key="1">
    <citation type="journal article" date="2014" name="Genome Announc.">
        <title>Draft Genome Sequence of the Haloacid-Degrading Burkholderia caribensis Strain MBA4.</title>
        <authorList>
            <person name="Pan Y."/>
            <person name="Kong K.F."/>
            <person name="Tsang J.S."/>
        </authorList>
    </citation>
    <scope>NUCLEOTIDE SEQUENCE [LARGE SCALE GENOMIC DNA]</scope>
    <source>
        <strain evidence="7 8">MBA4</strain>
    </source>
</reference>
<feature type="binding site" evidence="5">
    <location>
        <position position="218"/>
    </location>
    <ligand>
        <name>FAD</name>
        <dbReference type="ChEBI" id="CHEBI:57692"/>
    </ligand>
</feature>
<evidence type="ECO:0000256" key="4">
    <source>
        <dbReference type="ARBA" id="ARBA00022827"/>
    </source>
</evidence>
<evidence type="ECO:0000256" key="1">
    <source>
        <dbReference type="ARBA" id="ARBA00001974"/>
    </source>
</evidence>
<dbReference type="PANTHER" id="PTHR11552">
    <property type="entry name" value="GLUCOSE-METHANOL-CHOLINE GMC OXIDOREDUCTASE"/>
    <property type="match status" value="1"/>
</dbReference>
<gene>
    <name evidence="7" type="ORF">K788_0000243</name>
</gene>
<evidence type="ECO:0000256" key="3">
    <source>
        <dbReference type="ARBA" id="ARBA00022630"/>
    </source>
</evidence>
<dbReference type="InterPro" id="IPR007867">
    <property type="entry name" value="GMC_OxRtase_C"/>
</dbReference>
<dbReference type="EC" id="1.1.99.1" evidence="7"/>
<sequence length="555" mass="61158">MNYDYIIVGAGSAGCILANRLSASGQYSVLLLEAGRADDSFWFKIPVGFTKTYYNETYNWMYYSEPEKELDNRSLYCPRGKVQGGSGSINAMIYVRGQAQDYDDWAEAGNKGWSYRDVLPYFRKLESHPLGNTEYHGANGPIGISPMKDDAHPICHVFIKGCEQAGYERTDDFNGAQFEGAGIYDVNTRNGQRSSSSFEYLHPVLNRKNLTVEREVLVTQVLFDAERRATGVVVKQNGSARHFTAKREVILSAGAVDTPKLLQLSGVGDSALLAEHRIPLVHHLPAVGQNLQDHLCVSFYYRSNVKTLNDQMRPLLGKLKLGLQYMLTRKGPLAMSVNQAGGFFRSSEKEALPNLQLYFNPLSYRIPKSNKASLEPEPYSGFLLCFNPCRPSSRGSIQIASDRAEDAAKIRINALTTQKDIDEAIEGCELVRKIMSTAALKDITVEEISPGPQVKDRDAFLQYFREQSGSIYHLCGSCAMGPDDGNSVVDERLRVHGMSGLRIVDASIFPNITSGNINAPTMMVAEKGAEMILEDARAAAGAQAKESAKAFAGAH</sequence>
<keyword evidence="4 5" id="KW-0274">FAD</keyword>
<dbReference type="InterPro" id="IPR012132">
    <property type="entry name" value="GMC_OxRdtase"/>
</dbReference>
<keyword evidence="3" id="KW-0285">Flavoprotein</keyword>
<dbReference type="Pfam" id="PF05199">
    <property type="entry name" value="GMC_oxred_C"/>
    <property type="match status" value="1"/>
</dbReference>
<dbReference type="GeneID" id="69972407"/>
<dbReference type="GO" id="GO:0050660">
    <property type="term" value="F:flavin adenine dinucleotide binding"/>
    <property type="evidence" value="ECO:0007669"/>
    <property type="project" value="InterPro"/>
</dbReference>
<dbReference type="InterPro" id="IPR000172">
    <property type="entry name" value="GMC_OxRdtase_N"/>
</dbReference>
<evidence type="ECO:0000256" key="5">
    <source>
        <dbReference type="PIRSR" id="PIRSR000137-2"/>
    </source>
</evidence>
<dbReference type="KEGG" id="bcai:K788_0000243"/>
<dbReference type="Gene3D" id="3.50.50.60">
    <property type="entry name" value="FAD/NAD(P)-binding domain"/>
    <property type="match status" value="1"/>
</dbReference>
<dbReference type="RefSeq" id="WP_035997587.1">
    <property type="nucleotide sequence ID" value="NZ_CP012747.1"/>
</dbReference>
<comment type="similarity">
    <text evidence="2">Belongs to the GMC oxidoreductase family.</text>
</comment>
<evidence type="ECO:0000259" key="6">
    <source>
        <dbReference type="PROSITE" id="PS00624"/>
    </source>
</evidence>
<dbReference type="Pfam" id="PF00732">
    <property type="entry name" value="GMC_oxred_N"/>
    <property type="match status" value="1"/>
</dbReference>
<evidence type="ECO:0000256" key="2">
    <source>
        <dbReference type="ARBA" id="ARBA00010790"/>
    </source>
</evidence>
<dbReference type="PROSITE" id="PS00624">
    <property type="entry name" value="GMC_OXRED_2"/>
    <property type="match status" value="1"/>
</dbReference>
<dbReference type="AlphaFoldDB" id="A0A0P0RJ99"/>
<dbReference type="PIRSF" id="PIRSF000137">
    <property type="entry name" value="Alcohol_oxidase"/>
    <property type="match status" value="1"/>
</dbReference>